<keyword evidence="10" id="KW-0175">Coiled coil</keyword>
<keyword evidence="8 9" id="KW-0472">Membrane</keyword>
<comment type="similarity">
    <text evidence="2 9">Belongs to the membrane fusion protein (MFP) (TC 8.A.1) family.</text>
</comment>
<evidence type="ECO:0000259" key="12">
    <source>
        <dbReference type="Pfam" id="PF26002"/>
    </source>
</evidence>
<dbReference type="Pfam" id="PF26002">
    <property type="entry name" value="Beta-barrel_AprE"/>
    <property type="match status" value="1"/>
</dbReference>
<organism evidence="13 14">
    <name type="scientific">Aliiruegeria lutimaris</name>
    <dbReference type="NCBI Taxonomy" id="571298"/>
    <lineage>
        <taxon>Bacteria</taxon>
        <taxon>Pseudomonadati</taxon>
        <taxon>Pseudomonadota</taxon>
        <taxon>Alphaproteobacteria</taxon>
        <taxon>Rhodobacterales</taxon>
        <taxon>Roseobacteraceae</taxon>
        <taxon>Aliiruegeria</taxon>
    </lineage>
</organism>
<evidence type="ECO:0000256" key="9">
    <source>
        <dbReference type="RuleBase" id="RU365093"/>
    </source>
</evidence>
<accession>A0A1G8Y2K7</accession>
<dbReference type="GO" id="GO:0015031">
    <property type="term" value="P:protein transport"/>
    <property type="evidence" value="ECO:0007669"/>
    <property type="project" value="InterPro"/>
</dbReference>
<dbReference type="Gene3D" id="2.40.50.100">
    <property type="match status" value="1"/>
</dbReference>
<comment type="subcellular location">
    <subcellularLocation>
        <location evidence="1 9">Cell inner membrane</location>
        <topology evidence="1 9">Single-pass membrane protein</topology>
    </subcellularLocation>
</comment>
<dbReference type="RefSeq" id="WP_093157169.1">
    <property type="nucleotide sequence ID" value="NZ_FNEK01000028.1"/>
</dbReference>
<dbReference type="OrthoDB" id="9810980at2"/>
<dbReference type="PANTHER" id="PTHR30386:SF17">
    <property type="entry name" value="ALKALINE PROTEASE SECRETION PROTEIN APRE"/>
    <property type="match status" value="1"/>
</dbReference>
<evidence type="ECO:0000256" key="10">
    <source>
        <dbReference type="SAM" id="Coils"/>
    </source>
</evidence>
<gene>
    <name evidence="13" type="ORF">SAMN04488026_10284</name>
</gene>
<dbReference type="Pfam" id="PF25994">
    <property type="entry name" value="HH_AprE"/>
    <property type="match status" value="1"/>
</dbReference>
<name>A0A1G8Y2K7_9RHOB</name>
<evidence type="ECO:0000256" key="8">
    <source>
        <dbReference type="ARBA" id="ARBA00023136"/>
    </source>
</evidence>
<keyword evidence="3 9" id="KW-0813">Transport</keyword>
<protein>
    <recommendedName>
        <fullName evidence="9">Membrane fusion protein (MFP) family protein</fullName>
    </recommendedName>
</protein>
<feature type="domain" description="AprE-like beta-barrel" evidence="12">
    <location>
        <begin position="338"/>
        <end position="427"/>
    </location>
</feature>
<keyword evidence="5 9" id="KW-0997">Cell inner membrane</keyword>
<dbReference type="InterPro" id="IPR050739">
    <property type="entry name" value="MFP"/>
</dbReference>
<feature type="domain" description="AprE-like long alpha-helical hairpin" evidence="11">
    <location>
        <begin position="99"/>
        <end position="293"/>
    </location>
</feature>
<evidence type="ECO:0000256" key="7">
    <source>
        <dbReference type="ARBA" id="ARBA00022989"/>
    </source>
</evidence>
<sequence length="450" mass="49832">MTSVAEAGPEPVITSLGRRVRPAMMVGILVVLIFFGGFGYWATVAPIYGAAIATGTVSPENSRRTIQHLEGGVIKEILVRDGDIVSVGQTLVLLDDTRARASVEQQGLLIDSLQAELERLTHESEYLVERDLRRELVFSEELQQRAATERTLAEILRLQRFHYQSRQAALRASDELLKQTIHGYEVEIEGLRLELESVNGQLALLEEEGDVLQSLRDRGLEVRRTTADNLLNRSQIEQVRVERESRISSLVESISQARLQAEDVWAGELEASTSEILSVARDLLDARTTYATYVDTLERTVIKSPIHGTLISLSVNTEGAVVGAGETIVEIVPSDEALTLEARIDRNDIDVIAPGQTAAVVLLAYPRRNLPKIYGTLTSISADSLVDSSTGESYYLAKIEIEDAQIARLGEDVALVPGMSVEVMIQMAPRTFLDYLFEPLLRYSNRAFRE</sequence>
<keyword evidence="14" id="KW-1185">Reference proteome</keyword>
<dbReference type="InterPro" id="IPR058781">
    <property type="entry name" value="HH_AprE-like"/>
</dbReference>
<reference evidence="13 14" key="1">
    <citation type="submission" date="2016-10" db="EMBL/GenBank/DDBJ databases">
        <authorList>
            <person name="de Groot N.N."/>
        </authorList>
    </citation>
    <scope>NUCLEOTIDE SEQUENCE [LARGE SCALE GENOMIC DNA]</scope>
    <source>
        <strain evidence="13 14">DSM 25294</strain>
    </source>
</reference>
<feature type="transmembrane region" description="Helical" evidence="9">
    <location>
        <begin position="23"/>
        <end position="42"/>
    </location>
</feature>
<dbReference type="AlphaFoldDB" id="A0A1G8Y2K7"/>
<feature type="coiled-coil region" evidence="10">
    <location>
        <begin position="103"/>
        <end position="130"/>
    </location>
</feature>
<dbReference type="STRING" id="571298.SAMN04488026_10284"/>
<dbReference type="InterPro" id="IPR058982">
    <property type="entry name" value="Beta-barrel_AprE"/>
</dbReference>
<keyword evidence="4 9" id="KW-1003">Cell membrane</keyword>
<dbReference type="PRINTS" id="PR01490">
    <property type="entry name" value="RTXTOXIND"/>
</dbReference>
<dbReference type="EMBL" id="FNEK01000028">
    <property type="protein sequence ID" value="SDJ97052.1"/>
    <property type="molecule type" value="Genomic_DNA"/>
</dbReference>
<evidence type="ECO:0000313" key="14">
    <source>
        <dbReference type="Proteomes" id="UP000199382"/>
    </source>
</evidence>
<evidence type="ECO:0000256" key="1">
    <source>
        <dbReference type="ARBA" id="ARBA00004377"/>
    </source>
</evidence>
<evidence type="ECO:0000259" key="11">
    <source>
        <dbReference type="Pfam" id="PF25994"/>
    </source>
</evidence>
<dbReference type="Gene3D" id="2.40.30.170">
    <property type="match status" value="1"/>
</dbReference>
<keyword evidence="7 9" id="KW-1133">Transmembrane helix</keyword>
<evidence type="ECO:0000256" key="3">
    <source>
        <dbReference type="ARBA" id="ARBA00022448"/>
    </source>
</evidence>
<evidence type="ECO:0000256" key="2">
    <source>
        <dbReference type="ARBA" id="ARBA00009477"/>
    </source>
</evidence>
<dbReference type="InterPro" id="IPR010129">
    <property type="entry name" value="T1SS_HlyD"/>
</dbReference>
<dbReference type="GO" id="GO:0005886">
    <property type="term" value="C:plasma membrane"/>
    <property type="evidence" value="ECO:0007669"/>
    <property type="project" value="UniProtKB-SubCell"/>
</dbReference>
<proteinExistence type="inferred from homology"/>
<dbReference type="Gene3D" id="1.10.287.470">
    <property type="entry name" value="Helix hairpin bin"/>
    <property type="match status" value="1"/>
</dbReference>
<evidence type="ECO:0000256" key="5">
    <source>
        <dbReference type="ARBA" id="ARBA00022519"/>
    </source>
</evidence>
<feature type="coiled-coil region" evidence="10">
    <location>
        <begin position="181"/>
        <end position="208"/>
    </location>
</feature>
<dbReference type="NCBIfam" id="TIGR01843">
    <property type="entry name" value="type_I_hlyD"/>
    <property type="match status" value="1"/>
</dbReference>
<evidence type="ECO:0000256" key="6">
    <source>
        <dbReference type="ARBA" id="ARBA00022692"/>
    </source>
</evidence>
<dbReference type="Proteomes" id="UP000199382">
    <property type="component" value="Unassembled WGS sequence"/>
</dbReference>
<evidence type="ECO:0000256" key="4">
    <source>
        <dbReference type="ARBA" id="ARBA00022475"/>
    </source>
</evidence>
<evidence type="ECO:0000313" key="13">
    <source>
        <dbReference type="EMBL" id="SDJ97052.1"/>
    </source>
</evidence>
<dbReference type="PANTHER" id="PTHR30386">
    <property type="entry name" value="MEMBRANE FUSION SUBUNIT OF EMRAB-TOLC MULTIDRUG EFFLUX PUMP"/>
    <property type="match status" value="1"/>
</dbReference>
<keyword evidence="6 9" id="KW-0812">Transmembrane</keyword>